<reference evidence="2" key="1">
    <citation type="journal article" date="2015" name="Nature">
        <title>Complex archaea that bridge the gap between prokaryotes and eukaryotes.</title>
        <authorList>
            <person name="Spang A."/>
            <person name="Saw J.H."/>
            <person name="Jorgensen S.L."/>
            <person name="Zaremba-Niedzwiedzka K."/>
            <person name="Martijn J."/>
            <person name="Lind A.E."/>
            <person name="van Eijk R."/>
            <person name="Schleper C."/>
            <person name="Guy L."/>
            <person name="Ettema T.J."/>
        </authorList>
    </citation>
    <scope>NUCLEOTIDE SEQUENCE</scope>
</reference>
<protein>
    <submittedName>
        <fullName evidence="2">Uncharacterized protein</fullName>
    </submittedName>
</protein>
<proteinExistence type="predicted"/>
<evidence type="ECO:0000313" key="2">
    <source>
        <dbReference type="EMBL" id="KKK53422.1"/>
    </source>
</evidence>
<feature type="transmembrane region" description="Helical" evidence="1">
    <location>
        <begin position="12"/>
        <end position="37"/>
    </location>
</feature>
<sequence>MLGDIVLSLLFVWLLAIVVLSMIGITFGMVMVMLTIIKVIV</sequence>
<dbReference type="EMBL" id="LAZR01066514">
    <property type="protein sequence ID" value="KKK53422.1"/>
    <property type="molecule type" value="Genomic_DNA"/>
</dbReference>
<gene>
    <name evidence="2" type="ORF">LCGC14_3094930</name>
</gene>
<keyword evidence="1" id="KW-0812">Transmembrane</keyword>
<evidence type="ECO:0000256" key="1">
    <source>
        <dbReference type="SAM" id="Phobius"/>
    </source>
</evidence>
<dbReference type="AlphaFoldDB" id="A0A0F8W9I3"/>
<keyword evidence="1" id="KW-0472">Membrane</keyword>
<accession>A0A0F8W9I3</accession>
<name>A0A0F8W9I3_9ZZZZ</name>
<keyword evidence="1" id="KW-1133">Transmembrane helix</keyword>
<organism evidence="2">
    <name type="scientific">marine sediment metagenome</name>
    <dbReference type="NCBI Taxonomy" id="412755"/>
    <lineage>
        <taxon>unclassified sequences</taxon>
        <taxon>metagenomes</taxon>
        <taxon>ecological metagenomes</taxon>
    </lineage>
</organism>
<comment type="caution">
    <text evidence="2">The sequence shown here is derived from an EMBL/GenBank/DDBJ whole genome shotgun (WGS) entry which is preliminary data.</text>
</comment>